<feature type="transmembrane region" description="Helical" evidence="15">
    <location>
        <begin position="640"/>
        <end position="660"/>
    </location>
</feature>
<feature type="region of interest" description="Disordered" evidence="14">
    <location>
        <begin position="575"/>
        <end position="630"/>
    </location>
</feature>
<comment type="catalytic activity">
    <reaction evidence="11">
        <text>1D-myo-inositol 1,2,4,5,6-pentakisphosphate + H2O = 1D-myo-inositol 1,2,5,6-tetrakisphosphate + phosphate</text>
        <dbReference type="Rhea" id="RHEA:77115"/>
        <dbReference type="ChEBI" id="CHEBI:15377"/>
        <dbReference type="ChEBI" id="CHEBI:43474"/>
        <dbReference type="ChEBI" id="CHEBI:57798"/>
        <dbReference type="ChEBI" id="CHEBI:195535"/>
        <dbReference type="EC" id="3.1.3.62"/>
    </reaction>
    <physiologicalReaction direction="left-to-right" evidence="11">
        <dbReference type="Rhea" id="RHEA:77116"/>
    </physiologicalReaction>
</comment>
<dbReference type="EMBL" id="JGZM01000001">
    <property type="protein sequence ID" value="KFI89050.1"/>
    <property type="molecule type" value="Genomic_DNA"/>
</dbReference>
<evidence type="ECO:0000313" key="18">
    <source>
        <dbReference type="Proteomes" id="UP000029040"/>
    </source>
</evidence>
<evidence type="ECO:0000256" key="6">
    <source>
        <dbReference type="ARBA" id="ARBA00022729"/>
    </source>
</evidence>
<evidence type="ECO:0000256" key="4">
    <source>
        <dbReference type="ARBA" id="ARBA00013040"/>
    </source>
</evidence>
<evidence type="ECO:0000256" key="13">
    <source>
        <dbReference type="ARBA" id="ARBA00043832"/>
    </source>
</evidence>
<keyword evidence="7" id="KW-0378">Hydrolase</keyword>
<dbReference type="AlphaFoldDB" id="A0A087D0K0"/>
<feature type="compositionally biased region" description="Basic and acidic residues" evidence="14">
    <location>
        <begin position="181"/>
        <end position="193"/>
    </location>
</feature>
<evidence type="ECO:0000256" key="16">
    <source>
        <dbReference type="SAM" id="SignalP"/>
    </source>
</evidence>
<organism evidence="17 18">
    <name type="scientific">Bifidobacterium pullorum subsp. saeculare DSM 6531 = LMG 14934</name>
    <dbReference type="NCBI Taxonomy" id="1437611"/>
    <lineage>
        <taxon>Bacteria</taxon>
        <taxon>Bacillati</taxon>
        <taxon>Actinomycetota</taxon>
        <taxon>Actinomycetes</taxon>
        <taxon>Bifidobacteriales</taxon>
        <taxon>Bifidobacteriaceae</taxon>
        <taxon>Bifidobacterium</taxon>
    </lineage>
</organism>
<keyword evidence="15" id="KW-1133">Transmembrane helix</keyword>
<dbReference type="PANTHER" id="PTHR20963:SF8">
    <property type="entry name" value="MULTIPLE INOSITOL POLYPHOSPHATE PHOSPHATASE 1"/>
    <property type="match status" value="1"/>
</dbReference>
<keyword evidence="6 16" id="KW-0732">Signal</keyword>
<comment type="caution">
    <text evidence="17">The sequence shown here is derived from an EMBL/GenBank/DDBJ whole genome shotgun (WGS) entry which is preliminary data.</text>
</comment>
<comment type="similarity">
    <text evidence="2">Belongs to the histidine acid phosphatase family. MINPP1 subfamily.</text>
</comment>
<dbReference type="Proteomes" id="UP000029040">
    <property type="component" value="Unassembled WGS sequence"/>
</dbReference>
<dbReference type="InterPro" id="IPR000560">
    <property type="entry name" value="His_Pase_clade-2"/>
</dbReference>
<proteinExistence type="inferred from homology"/>
<dbReference type="EC" id="3.1.3.62" evidence="4"/>
<name>A0A087D0K0_9BIFI</name>
<comment type="catalytic activity">
    <reaction evidence="12">
        <text>1D-myo-inositol hexakisphosphate + H2O = 1D-myo-inositol 1,2,4,5,6-pentakisphosphate + phosphate</text>
        <dbReference type="Rhea" id="RHEA:16989"/>
        <dbReference type="ChEBI" id="CHEBI:15377"/>
        <dbReference type="ChEBI" id="CHEBI:43474"/>
        <dbReference type="ChEBI" id="CHEBI:57798"/>
        <dbReference type="ChEBI" id="CHEBI:58130"/>
        <dbReference type="EC" id="3.1.3.62"/>
    </reaction>
    <physiologicalReaction direction="left-to-right" evidence="12">
        <dbReference type="Rhea" id="RHEA:16990"/>
    </physiologicalReaction>
</comment>
<feature type="signal peptide" evidence="16">
    <location>
        <begin position="1"/>
        <end position="43"/>
    </location>
</feature>
<comment type="catalytic activity">
    <reaction evidence="10">
        <text>1D-myo-inositol 1,2,5,6-tetrakisphosphate + H2O = 1D-myo-inositol 1,2,6-trisphosphate + phosphate</text>
        <dbReference type="Rhea" id="RHEA:77119"/>
        <dbReference type="ChEBI" id="CHEBI:15377"/>
        <dbReference type="ChEBI" id="CHEBI:43474"/>
        <dbReference type="ChEBI" id="CHEBI:195535"/>
        <dbReference type="ChEBI" id="CHEBI:195537"/>
        <dbReference type="EC" id="3.1.3.62"/>
    </reaction>
    <physiologicalReaction direction="left-to-right" evidence="10">
        <dbReference type="Rhea" id="RHEA:77120"/>
    </physiologicalReaction>
</comment>
<evidence type="ECO:0000256" key="5">
    <source>
        <dbReference type="ARBA" id="ARBA00018097"/>
    </source>
</evidence>
<evidence type="ECO:0000256" key="15">
    <source>
        <dbReference type="SAM" id="Phobius"/>
    </source>
</evidence>
<gene>
    <name evidence="17" type="ORF">BSAE_0508</name>
</gene>
<evidence type="ECO:0000256" key="12">
    <source>
        <dbReference type="ARBA" id="ARBA00043691"/>
    </source>
</evidence>
<sequence>MCARKEGHKETIVNKQSKMRRALGSGVAGVAALAMLATGTAHAANGTYYSSKQPYIVPQQALDMSYSAAPEGYTITYTEMLARHGSRGLSSYKYDALLKLMGQTASEVGGFVSEEAEQAFMANVQAIIDANVENGYGMLTGQGATQHQGIGSRAYQRNKQLFDQAAADGETIEYESSGEARATESGENFKKGFDQASGSELAGSYVTPTAPAGEGDAALFQKSPDTLYFHKTDNPDGSEKTGEAADIAQRYEDFIENNETIANAEDYIENVDASVTVSYDLLSQIFTEDFLDNIGKKEGQYSWYNTTTGEKDAGEDGFDDETGEDIRNCAIEGDPDELMAQYGEDICGETGKHITSVVDAAMDLYNLYIIAADMQEENIGDHTFDFDQYFKTISPEDGDVFAWILDMEDFYEKGPSYAGQDETYRIAQPLLDDFFKSIDERVAGGTTAATFRFAHAETIMPFAALIGAPGSTQQAPAVADPQTDADVYNYQNNEWRGESATPMAANIQWDVATRDGIDPETGKAYTPLVRMLYNEEEVAFGGTNTLTRGLSSCTPVAEGSTWYKESELKGCLGVDGKRIPSTEEPTITVETGTSGDQQQDGNTGDQNQNAGDGVTGPSDSTKKPTATDQPKTIAKTGSAMIVPAVAAVVLIAAGVTLVFVRRAKRH</sequence>
<feature type="compositionally biased region" description="Low complexity" evidence="14">
    <location>
        <begin position="591"/>
        <end position="612"/>
    </location>
</feature>
<evidence type="ECO:0000256" key="3">
    <source>
        <dbReference type="ARBA" id="ARBA00012976"/>
    </source>
</evidence>
<evidence type="ECO:0000256" key="10">
    <source>
        <dbReference type="ARBA" id="ARBA00043668"/>
    </source>
</evidence>
<keyword evidence="15" id="KW-0812">Transmembrane</keyword>
<dbReference type="Gene3D" id="3.40.50.1240">
    <property type="entry name" value="Phosphoglycerate mutase-like"/>
    <property type="match status" value="1"/>
</dbReference>
<protein>
    <recommendedName>
        <fullName evidence="5">Multiple inositol polyphosphate phosphatase 1</fullName>
        <ecNumber evidence="4">3.1.3.62</ecNumber>
        <ecNumber evidence="3">3.1.3.80</ecNumber>
    </recommendedName>
    <alternativeName>
        <fullName evidence="9">2,3-bisphosphoglycerate 3-phosphatase</fullName>
    </alternativeName>
</protein>
<evidence type="ECO:0000256" key="7">
    <source>
        <dbReference type="ARBA" id="ARBA00022801"/>
    </source>
</evidence>
<keyword evidence="8 15" id="KW-0472">Membrane</keyword>
<feature type="region of interest" description="Disordered" evidence="14">
    <location>
        <begin position="175"/>
        <end position="194"/>
    </location>
</feature>
<evidence type="ECO:0000256" key="11">
    <source>
        <dbReference type="ARBA" id="ARBA00043671"/>
    </source>
</evidence>
<dbReference type="PANTHER" id="PTHR20963">
    <property type="entry name" value="MULTIPLE INOSITOL POLYPHOSPHATE PHOSPHATASE-RELATED"/>
    <property type="match status" value="1"/>
</dbReference>
<reference evidence="17 18" key="1">
    <citation type="submission" date="2014-03" db="EMBL/GenBank/DDBJ databases">
        <title>Genomics of Bifidobacteria.</title>
        <authorList>
            <person name="Ventura M."/>
            <person name="Milani C."/>
            <person name="Lugli G.A."/>
        </authorList>
    </citation>
    <scope>NUCLEOTIDE SEQUENCE [LARGE SCALE GENOMIC DNA]</scope>
    <source>
        <strain evidence="17 18">LMG 14934</strain>
    </source>
</reference>
<dbReference type="EC" id="3.1.3.80" evidence="3"/>
<accession>A0A087D0K0</accession>
<dbReference type="InterPro" id="IPR029033">
    <property type="entry name" value="His_PPase_superfam"/>
</dbReference>
<feature type="compositionally biased region" description="Polar residues" evidence="14">
    <location>
        <begin position="617"/>
        <end position="630"/>
    </location>
</feature>
<dbReference type="SUPFAM" id="SSF53254">
    <property type="entry name" value="Phosphoglycerate mutase-like"/>
    <property type="match status" value="1"/>
</dbReference>
<evidence type="ECO:0000256" key="8">
    <source>
        <dbReference type="ARBA" id="ARBA00023136"/>
    </source>
</evidence>
<evidence type="ECO:0000256" key="2">
    <source>
        <dbReference type="ARBA" id="ARBA00008422"/>
    </source>
</evidence>
<dbReference type="GO" id="GO:0016020">
    <property type="term" value="C:membrane"/>
    <property type="evidence" value="ECO:0007669"/>
    <property type="project" value="UniProtKB-SubCell"/>
</dbReference>
<feature type="chain" id="PRO_5001819777" description="Multiple inositol polyphosphate phosphatase 1" evidence="16">
    <location>
        <begin position="44"/>
        <end position="666"/>
    </location>
</feature>
<dbReference type="GO" id="GO:0034417">
    <property type="term" value="F:bisphosphoglycerate 3-phosphatase activity"/>
    <property type="evidence" value="ECO:0007669"/>
    <property type="project" value="UniProtKB-EC"/>
</dbReference>
<evidence type="ECO:0000256" key="14">
    <source>
        <dbReference type="SAM" id="MobiDB-lite"/>
    </source>
</evidence>
<comment type="subcellular location">
    <subcellularLocation>
        <location evidence="1">Membrane</location>
    </subcellularLocation>
</comment>
<evidence type="ECO:0000256" key="9">
    <source>
        <dbReference type="ARBA" id="ARBA00031642"/>
    </source>
</evidence>
<evidence type="ECO:0000313" key="17">
    <source>
        <dbReference type="EMBL" id="KFI89050.1"/>
    </source>
</evidence>
<evidence type="ECO:0000256" key="1">
    <source>
        <dbReference type="ARBA" id="ARBA00004370"/>
    </source>
</evidence>
<dbReference type="Pfam" id="PF00328">
    <property type="entry name" value="His_Phos_2"/>
    <property type="match status" value="1"/>
</dbReference>
<comment type="catalytic activity">
    <reaction evidence="13">
        <text>(2R)-2,3-bisphosphoglycerate + H2O = (2R)-2-phosphoglycerate + phosphate</text>
        <dbReference type="Rhea" id="RHEA:27381"/>
        <dbReference type="ChEBI" id="CHEBI:15377"/>
        <dbReference type="ChEBI" id="CHEBI:43474"/>
        <dbReference type="ChEBI" id="CHEBI:58248"/>
        <dbReference type="ChEBI" id="CHEBI:58289"/>
        <dbReference type="EC" id="3.1.3.80"/>
    </reaction>
    <physiologicalReaction direction="left-to-right" evidence="13">
        <dbReference type="Rhea" id="RHEA:27382"/>
    </physiologicalReaction>
</comment>